<keyword evidence="3" id="KW-1015">Disulfide bond</keyword>
<keyword evidence="8" id="KW-1185">Reference proteome</keyword>
<dbReference type="PANTHER" id="PTHR33076">
    <property type="entry name" value="NON-SPECIFIC LIPID-TRANSFER PROTEIN 2-RELATED"/>
    <property type="match status" value="1"/>
</dbReference>
<comment type="function">
    <text evidence="4">Plant non-specific lipid-transfer proteins transfer phospholipids as well as galactolipids across membranes. May play a role in wax or cutin deposition in the cell walls of expanding epidermal cells and certain secretory tissues.</text>
</comment>
<proteinExistence type="inferred from homology"/>
<dbReference type="PRINTS" id="PR00382">
    <property type="entry name" value="LIPIDTRNSFER"/>
</dbReference>
<dbReference type="GO" id="GO:0006869">
    <property type="term" value="P:lipid transport"/>
    <property type="evidence" value="ECO:0007669"/>
    <property type="project" value="InterPro"/>
</dbReference>
<dbReference type="Gramene" id="KGN58696">
    <property type="protein sequence ID" value="KGN58696"/>
    <property type="gene ID" value="Csa_3G728130"/>
</dbReference>
<dbReference type="FunFam" id="1.10.110.10:FF:000002">
    <property type="entry name" value="Non-specific lipid-transfer protein"/>
    <property type="match status" value="1"/>
</dbReference>
<evidence type="ECO:0000256" key="1">
    <source>
        <dbReference type="ARBA" id="ARBA00009748"/>
    </source>
</evidence>
<dbReference type="InterPro" id="IPR000528">
    <property type="entry name" value="Plant_nsLTP"/>
</dbReference>
<dbReference type="eggNOG" id="ENOG502S4CI">
    <property type="taxonomic scope" value="Eukaryota"/>
</dbReference>
<accession>A0A0A0LF44</accession>
<name>A0A0A0LF44_CUCSA</name>
<dbReference type="Gene3D" id="1.10.110.10">
    <property type="entry name" value="Plant lipid-transfer and hydrophobic proteins"/>
    <property type="match status" value="1"/>
</dbReference>
<dbReference type="InterPro" id="IPR036312">
    <property type="entry name" value="Bifun_inhib/LTP/seed_sf"/>
</dbReference>
<dbReference type="CDD" id="cd01960">
    <property type="entry name" value="nsLTP1"/>
    <property type="match status" value="1"/>
</dbReference>
<evidence type="ECO:0000256" key="5">
    <source>
        <dbReference type="SAM" id="SignalP"/>
    </source>
</evidence>
<dbReference type="PROSITE" id="PS00597">
    <property type="entry name" value="PLANT_LTP"/>
    <property type="match status" value="1"/>
</dbReference>
<sequence>MEMKLKGLMIVGIVGIVMMCMVVQGEAAGMTCGKVASSVSGCIGYLRSAQGQVPQVCCNGIRSLNSQASTTVDRRIACNCLKAAAGSIEGINYGAAASLPSKCGVSVPYKISPSTDCAKVN</sequence>
<protein>
    <recommendedName>
        <fullName evidence="4">Non-specific lipid-transfer protein</fullName>
    </recommendedName>
</protein>
<dbReference type="OMA" id="MAHAITC"/>
<evidence type="ECO:0000259" key="6">
    <source>
        <dbReference type="SMART" id="SM00499"/>
    </source>
</evidence>
<reference evidence="7 8" key="3">
    <citation type="journal article" date="2010" name="BMC Genomics">
        <title>Transcriptome sequencing and comparative analysis of cucumber flowers with different sex types.</title>
        <authorList>
            <person name="Guo S."/>
            <person name="Zheng Y."/>
            <person name="Joung J.G."/>
            <person name="Liu S."/>
            <person name="Zhang Z."/>
            <person name="Crasta O.R."/>
            <person name="Sobral B.W."/>
            <person name="Xu Y."/>
            <person name="Huang S."/>
            <person name="Fei Z."/>
        </authorList>
    </citation>
    <scope>NUCLEOTIDE SEQUENCE [LARGE SCALE GENOMIC DNA]</scope>
    <source>
        <strain evidence="8">cv. 9930</strain>
    </source>
</reference>
<dbReference type="Pfam" id="PF00234">
    <property type="entry name" value="Tryp_alpha_amyl"/>
    <property type="match status" value="1"/>
</dbReference>
<dbReference type="EMBL" id="CM002924">
    <property type="protein sequence ID" value="KGN58696.1"/>
    <property type="molecule type" value="Genomic_DNA"/>
</dbReference>
<keyword evidence="4" id="KW-0446">Lipid-binding</keyword>
<evidence type="ECO:0000313" key="8">
    <source>
        <dbReference type="Proteomes" id="UP000029981"/>
    </source>
</evidence>
<comment type="similarity">
    <text evidence="1 4">Belongs to the plant LTP family.</text>
</comment>
<evidence type="ECO:0000256" key="2">
    <source>
        <dbReference type="ARBA" id="ARBA00022448"/>
    </source>
</evidence>
<dbReference type="InterPro" id="IPR016140">
    <property type="entry name" value="Bifunc_inhib/LTP/seed_store"/>
</dbReference>
<dbReference type="KEGG" id="csv:101202830"/>
<organism evidence="7 8">
    <name type="scientific">Cucumis sativus</name>
    <name type="common">Cucumber</name>
    <dbReference type="NCBI Taxonomy" id="3659"/>
    <lineage>
        <taxon>Eukaryota</taxon>
        <taxon>Viridiplantae</taxon>
        <taxon>Streptophyta</taxon>
        <taxon>Embryophyta</taxon>
        <taxon>Tracheophyta</taxon>
        <taxon>Spermatophyta</taxon>
        <taxon>Magnoliopsida</taxon>
        <taxon>eudicotyledons</taxon>
        <taxon>Gunneridae</taxon>
        <taxon>Pentapetalae</taxon>
        <taxon>rosids</taxon>
        <taxon>fabids</taxon>
        <taxon>Cucurbitales</taxon>
        <taxon>Cucurbitaceae</taxon>
        <taxon>Benincaseae</taxon>
        <taxon>Cucumis</taxon>
    </lineage>
</organism>
<reference evidence="7 8" key="1">
    <citation type="journal article" date="2009" name="Nat. Genet.">
        <title>The genome of the cucumber, Cucumis sativus L.</title>
        <authorList>
            <person name="Huang S."/>
            <person name="Li R."/>
            <person name="Zhang Z."/>
            <person name="Li L."/>
            <person name="Gu X."/>
            <person name="Fan W."/>
            <person name="Lucas W.J."/>
            <person name="Wang X."/>
            <person name="Xie B."/>
            <person name="Ni P."/>
            <person name="Ren Y."/>
            <person name="Zhu H."/>
            <person name="Li J."/>
            <person name="Lin K."/>
            <person name="Jin W."/>
            <person name="Fei Z."/>
            <person name="Li G."/>
            <person name="Staub J."/>
            <person name="Kilian A."/>
            <person name="van der Vossen E.A."/>
            <person name="Wu Y."/>
            <person name="Guo J."/>
            <person name="He J."/>
            <person name="Jia Z."/>
            <person name="Ren Y."/>
            <person name="Tian G."/>
            <person name="Lu Y."/>
            <person name="Ruan J."/>
            <person name="Qian W."/>
            <person name="Wang M."/>
            <person name="Huang Q."/>
            <person name="Li B."/>
            <person name="Xuan Z."/>
            <person name="Cao J."/>
            <person name="Asan"/>
            <person name="Wu Z."/>
            <person name="Zhang J."/>
            <person name="Cai Q."/>
            <person name="Bai Y."/>
            <person name="Zhao B."/>
            <person name="Han Y."/>
            <person name="Li Y."/>
            <person name="Li X."/>
            <person name="Wang S."/>
            <person name="Shi Q."/>
            <person name="Liu S."/>
            <person name="Cho W.K."/>
            <person name="Kim J.Y."/>
            <person name="Xu Y."/>
            <person name="Heller-Uszynska K."/>
            <person name="Miao H."/>
            <person name="Cheng Z."/>
            <person name="Zhang S."/>
            <person name="Wu J."/>
            <person name="Yang Y."/>
            <person name="Kang H."/>
            <person name="Li M."/>
            <person name="Liang H."/>
            <person name="Ren X."/>
            <person name="Shi Z."/>
            <person name="Wen M."/>
            <person name="Jian M."/>
            <person name="Yang H."/>
            <person name="Zhang G."/>
            <person name="Yang Z."/>
            <person name="Chen R."/>
            <person name="Liu S."/>
            <person name="Li J."/>
            <person name="Ma L."/>
            <person name="Liu H."/>
            <person name="Zhou Y."/>
            <person name="Zhao J."/>
            <person name="Fang X."/>
            <person name="Li G."/>
            <person name="Fang L."/>
            <person name="Li Y."/>
            <person name="Liu D."/>
            <person name="Zheng H."/>
            <person name="Zhang Y."/>
            <person name="Qin N."/>
            <person name="Li Z."/>
            <person name="Yang G."/>
            <person name="Yang S."/>
            <person name="Bolund L."/>
            <person name="Kristiansen K."/>
            <person name="Zheng H."/>
            <person name="Li S."/>
            <person name="Zhang X."/>
            <person name="Yang H."/>
            <person name="Wang J."/>
            <person name="Sun R."/>
            <person name="Zhang B."/>
            <person name="Jiang S."/>
            <person name="Wang J."/>
            <person name="Du Y."/>
            <person name="Li S."/>
        </authorList>
    </citation>
    <scope>NUCLEOTIDE SEQUENCE [LARGE SCALE GENOMIC DNA]</scope>
    <source>
        <strain evidence="8">cv. 9930</strain>
    </source>
</reference>
<dbReference type="GO" id="GO:0008289">
    <property type="term" value="F:lipid binding"/>
    <property type="evidence" value="ECO:0007669"/>
    <property type="project" value="UniProtKB-KW"/>
</dbReference>
<reference evidence="7 8" key="2">
    <citation type="journal article" date="2009" name="PLoS ONE">
        <title>An integrated genetic and cytogenetic map of the cucumber genome.</title>
        <authorList>
            <person name="Ren Y."/>
            <person name="Zhang Z."/>
            <person name="Liu J."/>
            <person name="Staub J.E."/>
            <person name="Han Y."/>
            <person name="Cheng Z."/>
            <person name="Li X."/>
            <person name="Lu J."/>
            <person name="Miao H."/>
            <person name="Kang H."/>
            <person name="Xie B."/>
            <person name="Gu X."/>
            <person name="Wang X."/>
            <person name="Du Y."/>
            <person name="Jin W."/>
            <person name="Huang S."/>
        </authorList>
    </citation>
    <scope>NUCLEOTIDE SEQUENCE [LARGE SCALE GENOMIC DNA]</scope>
    <source>
        <strain evidence="8">cv. 9930</strain>
    </source>
</reference>
<dbReference type="AlphaFoldDB" id="A0A0A0LF44"/>
<evidence type="ECO:0000313" key="7">
    <source>
        <dbReference type="EMBL" id="KGN58696.1"/>
    </source>
</evidence>
<dbReference type="OrthoDB" id="1890443at2759"/>
<keyword evidence="5" id="KW-0732">Signal</keyword>
<evidence type="ECO:0000256" key="3">
    <source>
        <dbReference type="ARBA" id="ARBA00023157"/>
    </source>
</evidence>
<feature type="domain" description="Bifunctional inhibitor/plant lipid transfer protein/seed storage helical" evidence="6">
    <location>
        <begin position="32"/>
        <end position="117"/>
    </location>
</feature>
<dbReference type="Proteomes" id="UP000029981">
    <property type="component" value="Chromosome 3"/>
</dbReference>
<dbReference type="SMART" id="SM00499">
    <property type="entry name" value="AAI"/>
    <property type="match status" value="1"/>
</dbReference>
<dbReference type="STRING" id="3659.A0A0A0LF44"/>
<gene>
    <name evidence="7" type="ORF">Csa_3G728130</name>
</gene>
<feature type="signal peptide" evidence="5">
    <location>
        <begin position="1"/>
        <end position="27"/>
    </location>
</feature>
<dbReference type="SUPFAM" id="SSF47699">
    <property type="entry name" value="Bifunctional inhibitor/lipid-transfer protein/seed storage 2S albumin"/>
    <property type="match status" value="1"/>
</dbReference>
<evidence type="ECO:0000256" key="4">
    <source>
        <dbReference type="RuleBase" id="RU000628"/>
    </source>
</evidence>
<keyword evidence="2 4" id="KW-0813">Transport</keyword>
<reference evidence="7 8" key="4">
    <citation type="journal article" date="2011" name="BMC Genomics">
        <title>RNA-Seq improves annotation of protein-coding genes in the cucumber genome.</title>
        <authorList>
            <person name="Li Z."/>
            <person name="Zhang Z."/>
            <person name="Yan P."/>
            <person name="Huang S."/>
            <person name="Fei Z."/>
            <person name="Lin K."/>
        </authorList>
    </citation>
    <scope>NUCLEOTIDE SEQUENCE [LARGE SCALE GENOMIC DNA]</scope>
    <source>
        <strain evidence="8">cv. 9930</strain>
    </source>
</reference>
<feature type="chain" id="PRO_5001966033" description="Non-specific lipid-transfer protein" evidence="5">
    <location>
        <begin position="28"/>
        <end position="121"/>
    </location>
</feature>